<evidence type="ECO:0000256" key="1">
    <source>
        <dbReference type="ARBA" id="ARBA00004418"/>
    </source>
</evidence>
<dbReference type="Proteomes" id="UP001161064">
    <property type="component" value="Unassembled WGS sequence"/>
</dbReference>
<evidence type="ECO:0000256" key="4">
    <source>
        <dbReference type="ARBA" id="ARBA00022729"/>
    </source>
</evidence>
<name>A0ABQ4PV52_9PROT</name>
<dbReference type="CDD" id="cd08504">
    <property type="entry name" value="PBP2_OppA"/>
    <property type="match status" value="1"/>
</dbReference>
<gene>
    <name evidence="6" type="ORF">PsB1_1038</name>
</gene>
<evidence type="ECO:0000256" key="3">
    <source>
        <dbReference type="ARBA" id="ARBA00022448"/>
    </source>
</evidence>
<evidence type="ECO:0000313" key="7">
    <source>
        <dbReference type="Proteomes" id="UP001161064"/>
    </source>
</evidence>
<keyword evidence="7" id="KW-1185">Reference proteome</keyword>
<dbReference type="SUPFAM" id="SSF53850">
    <property type="entry name" value="Periplasmic binding protein-like II"/>
    <property type="match status" value="1"/>
</dbReference>
<comment type="similarity">
    <text evidence="2">Belongs to the bacterial solute-binding protein 5 family.</text>
</comment>
<sequence>MERDIKMKITHRSIAHATTALMLSLALVSCGGGNEADKARTLHFGNSAEPLSLDPHQASGVWENRIIGDLLIGLVTDDPKGRPIPGMATGWTTSSDGLVWTFKLRDALWSDGVPVTADDFVYAWRRIMTTKPPAKYASILYVIKNAEQIYDGRIKDVTQLGVRAIDAKTLEVTLDHPAPYLPGLLTHYTSFPIPKHVVEKVGSAWIKAENFVGNGPFKLKQWKPNDFVHVVRNTNYYENAKVCLDQIFYYPTTDDNAAERRVRTGELDINANFSGSRLEEINKNLPGYARIHSYTGLTYYLFNMRKPPFNDERVRAAISMTADREFVTSQILKAKQEPAYSLVPPGVAHYTSGAVTTDFKGQSLQTRLVRARKLLEEAGYGPSKPLKFTFSFRNTNDNPRVAPVVQQNWAKIAPWVQVDILGAETQINYEKLRNGDFQLGDAGWISDFNDAKNFVYLFQTSTDQLNYGKYSNPEFDRLMDAADLEKDTKKRAALMQEAEALVLKENGLMPMWFLTNRNLVSPRITGWEDNAVDIHRARYLCTTDALKSATLPKS</sequence>
<dbReference type="InterPro" id="IPR000914">
    <property type="entry name" value="SBP_5_dom"/>
</dbReference>
<accession>A0ABQ4PV52</accession>
<keyword evidence="3" id="KW-0813">Transport</keyword>
<feature type="domain" description="Solute-binding protein family 5" evidence="5">
    <location>
        <begin position="83"/>
        <end position="464"/>
    </location>
</feature>
<keyword evidence="4" id="KW-0732">Signal</keyword>
<evidence type="ECO:0000259" key="5">
    <source>
        <dbReference type="Pfam" id="PF00496"/>
    </source>
</evidence>
<dbReference type="PROSITE" id="PS51257">
    <property type="entry name" value="PROKAR_LIPOPROTEIN"/>
    <property type="match status" value="1"/>
</dbReference>
<reference evidence="6" key="2">
    <citation type="journal article" date="2023" name="ISME Commun">
        <title>Characterization of a bloom-associated alphaproteobacterial lineage, 'Candidatus Phycosocius': insights into freshwater algal-bacterial interactions.</title>
        <authorList>
            <person name="Tanabe Y."/>
            <person name="Yamaguchi H."/>
            <person name="Yoshida M."/>
            <person name="Kai A."/>
            <person name="Okazaki Y."/>
        </authorList>
    </citation>
    <scope>NUCLEOTIDE SEQUENCE</scope>
    <source>
        <strain evidence="6">BOTRYCO-1</strain>
    </source>
</reference>
<dbReference type="Pfam" id="PF00496">
    <property type="entry name" value="SBP_bac_5"/>
    <property type="match status" value="1"/>
</dbReference>
<dbReference type="PANTHER" id="PTHR30290:SF10">
    <property type="entry name" value="PERIPLASMIC OLIGOPEPTIDE-BINDING PROTEIN-RELATED"/>
    <property type="match status" value="1"/>
</dbReference>
<evidence type="ECO:0000256" key="2">
    <source>
        <dbReference type="ARBA" id="ARBA00005695"/>
    </source>
</evidence>
<dbReference type="InterPro" id="IPR039424">
    <property type="entry name" value="SBP_5"/>
</dbReference>
<dbReference type="PANTHER" id="PTHR30290">
    <property type="entry name" value="PERIPLASMIC BINDING COMPONENT OF ABC TRANSPORTER"/>
    <property type="match status" value="1"/>
</dbReference>
<comment type="subcellular location">
    <subcellularLocation>
        <location evidence="1">Periplasm</location>
    </subcellularLocation>
</comment>
<proteinExistence type="inferred from homology"/>
<protein>
    <submittedName>
        <fullName evidence="6">Peptide ABC transporter substrate-binding protein</fullName>
    </submittedName>
</protein>
<evidence type="ECO:0000313" key="6">
    <source>
        <dbReference type="EMBL" id="GIU66884.1"/>
    </source>
</evidence>
<organism evidence="6 7">
    <name type="scientific">Candidatus Phycosocius spiralis</name>
    <dbReference type="NCBI Taxonomy" id="2815099"/>
    <lineage>
        <taxon>Bacteria</taxon>
        <taxon>Pseudomonadati</taxon>
        <taxon>Pseudomonadota</taxon>
        <taxon>Alphaproteobacteria</taxon>
        <taxon>Caulobacterales</taxon>
        <taxon>Caulobacterales incertae sedis</taxon>
        <taxon>Candidatus Phycosocius</taxon>
    </lineage>
</organism>
<dbReference type="Gene3D" id="3.40.190.10">
    <property type="entry name" value="Periplasmic binding protein-like II"/>
    <property type="match status" value="1"/>
</dbReference>
<dbReference type="Gene3D" id="3.90.76.10">
    <property type="entry name" value="Dipeptide-binding Protein, Domain 1"/>
    <property type="match status" value="1"/>
</dbReference>
<dbReference type="EMBL" id="BPFZ01000005">
    <property type="protein sequence ID" value="GIU66884.1"/>
    <property type="molecule type" value="Genomic_DNA"/>
</dbReference>
<dbReference type="InterPro" id="IPR030678">
    <property type="entry name" value="Peptide/Ni-bd"/>
</dbReference>
<reference evidence="6" key="1">
    <citation type="submission" date="2021-05" db="EMBL/GenBank/DDBJ databases">
        <authorList>
            <person name="Tanabe Y."/>
        </authorList>
    </citation>
    <scope>NUCLEOTIDE SEQUENCE</scope>
    <source>
        <strain evidence="6">BOTRYCO-1</strain>
    </source>
</reference>
<dbReference type="Gene3D" id="3.10.105.10">
    <property type="entry name" value="Dipeptide-binding Protein, Domain 3"/>
    <property type="match status" value="1"/>
</dbReference>
<dbReference type="PIRSF" id="PIRSF002741">
    <property type="entry name" value="MppA"/>
    <property type="match status" value="1"/>
</dbReference>
<comment type="caution">
    <text evidence="6">The sequence shown here is derived from an EMBL/GenBank/DDBJ whole genome shotgun (WGS) entry which is preliminary data.</text>
</comment>